<keyword evidence="5" id="KW-1185">Reference proteome</keyword>
<evidence type="ECO:0000256" key="1">
    <source>
        <dbReference type="SAM" id="Coils"/>
    </source>
</evidence>
<keyword evidence="2" id="KW-0732">Signal</keyword>
<organism evidence="4 5">
    <name type="scientific">Falsiroseomonas selenitidurans</name>
    <dbReference type="NCBI Taxonomy" id="2716335"/>
    <lineage>
        <taxon>Bacteria</taxon>
        <taxon>Pseudomonadati</taxon>
        <taxon>Pseudomonadota</taxon>
        <taxon>Alphaproteobacteria</taxon>
        <taxon>Acetobacterales</taxon>
        <taxon>Roseomonadaceae</taxon>
        <taxon>Falsiroseomonas</taxon>
    </lineage>
</organism>
<feature type="coiled-coil region" evidence="1">
    <location>
        <begin position="535"/>
        <end position="587"/>
    </location>
</feature>
<keyword evidence="1" id="KW-0175">Coiled coil</keyword>
<gene>
    <name evidence="4" type="ORF">HEQ75_18385</name>
</gene>
<dbReference type="EMBL" id="JAAVNE010000033">
    <property type="protein sequence ID" value="NKC32839.1"/>
    <property type="molecule type" value="Genomic_DNA"/>
</dbReference>
<evidence type="ECO:0000256" key="2">
    <source>
        <dbReference type="SAM" id="SignalP"/>
    </source>
</evidence>
<proteinExistence type="predicted"/>
<dbReference type="PROSITE" id="PS51257">
    <property type="entry name" value="PROKAR_LIPOPROTEIN"/>
    <property type="match status" value="1"/>
</dbReference>
<name>A0ABX1E6M2_9PROT</name>
<feature type="signal peptide" evidence="2">
    <location>
        <begin position="1"/>
        <end position="24"/>
    </location>
</feature>
<dbReference type="SUPFAM" id="SSF48452">
    <property type="entry name" value="TPR-like"/>
    <property type="match status" value="1"/>
</dbReference>
<sequence length="1013" mass="105241">MVVRRLAWLALLLGAACTSPPPDAYVASSGIASAAAARPAGADSRGEACLSQDGRPVALDYPVSQATEAYCGGYSQPAARVFALIGPTDDAALDRIAAGGIWRSWLDQRLACGAPQATRLGDGSRALVLACTRRQGGWQHVALVTQGAEGPVLADGIPTALVVIERLARGIAPGGPTAAAQSEALELQTVRLAARAFGAGDVRDYEQAMNLGQQWNAAENHVRAEDAYRAALAIQERVLGAADPNTVGAVVHLALNLSNQQRFREAEALFLRADGLATRASDPTAPARLAHYRGLHALNQGQHEAALRLLTRAEQLYRVDVPPSLLNTATRDDSFGAVSLSSPIAQTAIVGLAEAQRGRATVLARSGAGPQALALLTSARGLLSQVEYDPDVVGGRSLRTEAAVRDAARDPGGASDLLARAADRFGLAAPGERAQARTLFLLGQRRAEAGQTEAALAAFRSGAEILARRRIALETDQVLAYLDALGAQMARQPAAAASLQREMFGAAQYAQRGQTSRFLAQAAARLATASGDGRVADAVRRLQDAERELRALFAERDAIGAAGPTVLAELDARIDAQQRAREEAESEVAAAAPAYRQLLLTAASPDDVARVLRPKEVLVQILLGPRFGFVLAVQADGAVQARKLDLGEAAAAALVARIRRPMDQGGAGDFDTAAAHALYQGLLAPVAPALAGAERLVVVPDGPLLSIPFGVLLTGPAEPGALRSAPWLLRQAAIVHATSPQALVTLRNGAPASTAPRPYIGFGDFNPPTPAQLARSFPGDRCAEDARLAEGLGRLPGTRAEVEATARFLNQGREASIFGADFTAAALRRADLGQHRIIHLATHALLPGELSCVQEPSVVVSPPPGAANADAALLRASEVLTLRLDADLVILSACNTAGPATGVDGAIGGAGEALSGLARSFFFAGARGLLVTHWPVDDRAAAFTVAYMMRQQEASRDSAAALRDAQLVLIQEAGASLAPDFAHPFYWAGFAMIGDGRLPGPQRVAGAGAAIGG</sequence>
<dbReference type="Pfam" id="PF12770">
    <property type="entry name" value="CHAT"/>
    <property type="match status" value="1"/>
</dbReference>
<dbReference type="InterPro" id="IPR024983">
    <property type="entry name" value="CHAT_dom"/>
</dbReference>
<dbReference type="Proteomes" id="UP000787635">
    <property type="component" value="Unassembled WGS sequence"/>
</dbReference>
<protein>
    <submittedName>
        <fullName evidence="4">CHAT domain-containing protein</fullName>
    </submittedName>
</protein>
<evidence type="ECO:0000259" key="3">
    <source>
        <dbReference type="Pfam" id="PF12770"/>
    </source>
</evidence>
<dbReference type="Gene3D" id="1.25.40.10">
    <property type="entry name" value="Tetratricopeptide repeat domain"/>
    <property type="match status" value="1"/>
</dbReference>
<evidence type="ECO:0000313" key="4">
    <source>
        <dbReference type="EMBL" id="NKC32839.1"/>
    </source>
</evidence>
<evidence type="ECO:0000313" key="5">
    <source>
        <dbReference type="Proteomes" id="UP000787635"/>
    </source>
</evidence>
<accession>A0ABX1E6M2</accession>
<reference evidence="4 5" key="1">
    <citation type="submission" date="2020-03" db="EMBL/GenBank/DDBJ databases">
        <title>Roseomonas selenitidurans sp. nov. isolated from urban soil.</title>
        <authorList>
            <person name="Liu H."/>
        </authorList>
    </citation>
    <scope>NUCLEOTIDE SEQUENCE [LARGE SCALE GENOMIC DNA]</scope>
    <source>
        <strain evidence="4 5">BU-1</strain>
    </source>
</reference>
<feature type="chain" id="PRO_5046089602" evidence="2">
    <location>
        <begin position="25"/>
        <end position="1013"/>
    </location>
</feature>
<dbReference type="RefSeq" id="WP_168033380.1">
    <property type="nucleotide sequence ID" value="NZ_JAAVNE010000033.1"/>
</dbReference>
<feature type="domain" description="CHAT" evidence="3">
    <location>
        <begin position="673"/>
        <end position="995"/>
    </location>
</feature>
<dbReference type="InterPro" id="IPR011990">
    <property type="entry name" value="TPR-like_helical_dom_sf"/>
</dbReference>
<comment type="caution">
    <text evidence="4">The sequence shown here is derived from an EMBL/GenBank/DDBJ whole genome shotgun (WGS) entry which is preliminary data.</text>
</comment>